<feature type="region of interest" description="Disordered" evidence="2">
    <location>
        <begin position="270"/>
        <end position="381"/>
    </location>
</feature>
<protein>
    <submittedName>
        <fullName evidence="3">Uncharacterized protein</fullName>
    </submittedName>
</protein>
<feature type="region of interest" description="Disordered" evidence="2">
    <location>
        <begin position="136"/>
        <end position="167"/>
    </location>
</feature>
<evidence type="ECO:0000313" key="4">
    <source>
        <dbReference type="Proteomes" id="UP000027195"/>
    </source>
</evidence>
<proteinExistence type="predicted"/>
<dbReference type="InParanoid" id="A0A067MCX6"/>
<dbReference type="AlphaFoldDB" id="A0A067MCX6"/>
<feature type="compositionally biased region" description="Pro residues" evidence="2">
    <location>
        <begin position="148"/>
        <end position="161"/>
    </location>
</feature>
<dbReference type="STRING" id="930990.A0A067MCX6"/>
<evidence type="ECO:0000313" key="3">
    <source>
        <dbReference type="EMBL" id="KDQ13384.1"/>
    </source>
</evidence>
<organism evidence="3 4">
    <name type="scientific">Botryobasidium botryosum (strain FD-172 SS1)</name>
    <dbReference type="NCBI Taxonomy" id="930990"/>
    <lineage>
        <taxon>Eukaryota</taxon>
        <taxon>Fungi</taxon>
        <taxon>Dikarya</taxon>
        <taxon>Basidiomycota</taxon>
        <taxon>Agaricomycotina</taxon>
        <taxon>Agaricomycetes</taxon>
        <taxon>Cantharellales</taxon>
        <taxon>Botryobasidiaceae</taxon>
        <taxon>Botryobasidium</taxon>
    </lineage>
</organism>
<feature type="region of interest" description="Disordered" evidence="2">
    <location>
        <begin position="233"/>
        <end position="257"/>
    </location>
</feature>
<dbReference type="Proteomes" id="UP000027195">
    <property type="component" value="Unassembled WGS sequence"/>
</dbReference>
<keyword evidence="1" id="KW-0175">Coiled coil</keyword>
<keyword evidence="4" id="KW-1185">Reference proteome</keyword>
<feature type="region of interest" description="Disordered" evidence="2">
    <location>
        <begin position="1"/>
        <end position="32"/>
    </location>
</feature>
<dbReference type="EMBL" id="KL198044">
    <property type="protein sequence ID" value="KDQ13384.1"/>
    <property type="molecule type" value="Genomic_DNA"/>
</dbReference>
<reference evidence="4" key="1">
    <citation type="journal article" date="2014" name="Proc. Natl. Acad. Sci. U.S.A.">
        <title>Extensive sampling of basidiomycete genomes demonstrates inadequacy of the white-rot/brown-rot paradigm for wood decay fungi.</title>
        <authorList>
            <person name="Riley R."/>
            <person name="Salamov A.A."/>
            <person name="Brown D.W."/>
            <person name="Nagy L.G."/>
            <person name="Floudas D."/>
            <person name="Held B.W."/>
            <person name="Levasseur A."/>
            <person name="Lombard V."/>
            <person name="Morin E."/>
            <person name="Otillar R."/>
            <person name="Lindquist E.A."/>
            <person name="Sun H."/>
            <person name="LaButti K.M."/>
            <person name="Schmutz J."/>
            <person name="Jabbour D."/>
            <person name="Luo H."/>
            <person name="Baker S.E."/>
            <person name="Pisabarro A.G."/>
            <person name="Walton J.D."/>
            <person name="Blanchette R.A."/>
            <person name="Henrissat B."/>
            <person name="Martin F."/>
            <person name="Cullen D."/>
            <person name="Hibbett D.S."/>
            <person name="Grigoriev I.V."/>
        </authorList>
    </citation>
    <scope>NUCLEOTIDE SEQUENCE [LARGE SCALE GENOMIC DNA]</scope>
    <source>
        <strain evidence="4">FD-172 SS1</strain>
    </source>
</reference>
<gene>
    <name evidence="3" type="ORF">BOTBODRAFT_175689</name>
</gene>
<dbReference type="OrthoDB" id="3017916at2759"/>
<feature type="compositionally biased region" description="Low complexity" evidence="2">
    <location>
        <begin position="270"/>
        <end position="301"/>
    </location>
</feature>
<feature type="coiled-coil region" evidence="1">
    <location>
        <begin position="450"/>
        <end position="489"/>
    </location>
</feature>
<name>A0A067MCX6_BOTB1</name>
<dbReference type="HOGENOM" id="CLU_467674_0_0_1"/>
<sequence>MQLRKRKNEEPQAEEPIESREGGTPTAKRTKKVHWPVGQIEASGAALAAEQSTIKVKKVTLKITSQQKREVEGTTQSNTDEASLTIEELENLVRQERVLGTAKRRGPKTEAVLARFTNSRIVYLQGLIALRASSSTTQSRLSKAPHDAPQPPEASEPPPSQLQPISSTPAVPAAFAMPTTLTAPVTLAAPAMLATPATLAAPATLATLATPSTLAALAAPVTLAMPAMPTAPAASAASTAPGRTHTTPAAMPAAAMPATCTSPATSVIRGDATTSASSNTPATVTRPPPSTSATSPNSTAPVNPDTTPTVVSKLASSSSTTAGGGVASEHIPSSFPEAFRLHSPSPEPYQLVSDFDAGDEEDSESAEKDRKIRPGPLTNEQKAQCHTIAEEYAAKMLQIAEEWGVHETTVSRQCGLGVKEHRGPNQWCIWQERWFPENPQRATETKEEWRERCSREYDSAKEGLSDEERKAFRQELLDWRAKHEREEANIQIDKEGCWRKMKEVEATLLEWGAHLSTHWGIEIVGALLSTLPGDLTGRAASVLIGGSNKARSWWNANTPAAKVMLHDLELSAGEYISTGLLAF</sequence>
<evidence type="ECO:0000256" key="1">
    <source>
        <dbReference type="SAM" id="Coils"/>
    </source>
</evidence>
<accession>A0A067MCX6</accession>
<evidence type="ECO:0000256" key="2">
    <source>
        <dbReference type="SAM" id="MobiDB-lite"/>
    </source>
</evidence>
<feature type="compositionally biased region" description="Low complexity" evidence="2">
    <location>
        <begin position="309"/>
        <end position="321"/>
    </location>
</feature>